<name>A0A0S8GHP3_UNCW3</name>
<gene>
    <name evidence="1" type="ORF">AMJ87_07615</name>
</gene>
<comment type="caution">
    <text evidence="1">The sequence shown here is derived from an EMBL/GenBank/DDBJ whole genome shotgun (WGS) entry which is preliminary data.</text>
</comment>
<protein>
    <submittedName>
        <fullName evidence="1">Uncharacterized protein</fullName>
    </submittedName>
</protein>
<proteinExistence type="predicted"/>
<accession>A0A0S8GHP3</accession>
<dbReference type="EMBL" id="LJUO01000069">
    <property type="protein sequence ID" value="KPK71146.1"/>
    <property type="molecule type" value="Genomic_DNA"/>
</dbReference>
<sequence>MARITESIICITFVRFLLLLLNSPKNHEIGFVNSLSEINDFTEIDDRSPLASLETFGRLESGRWLLCSVSTTL</sequence>
<dbReference type="AlphaFoldDB" id="A0A0S8GHP3"/>
<evidence type="ECO:0000313" key="2">
    <source>
        <dbReference type="Proteomes" id="UP000051096"/>
    </source>
</evidence>
<dbReference type="Proteomes" id="UP000051096">
    <property type="component" value="Unassembled WGS sequence"/>
</dbReference>
<evidence type="ECO:0000313" key="1">
    <source>
        <dbReference type="EMBL" id="KPK71146.1"/>
    </source>
</evidence>
<reference evidence="1 2" key="1">
    <citation type="journal article" date="2015" name="Microbiome">
        <title>Genomic resolution of linkages in carbon, nitrogen, and sulfur cycling among widespread estuary sediment bacteria.</title>
        <authorList>
            <person name="Baker B.J."/>
            <person name="Lazar C.S."/>
            <person name="Teske A.P."/>
            <person name="Dick G.J."/>
        </authorList>
    </citation>
    <scope>NUCLEOTIDE SEQUENCE [LARGE SCALE GENOMIC DNA]</scope>
    <source>
        <strain evidence="1">SM23_60</strain>
    </source>
</reference>
<organism evidence="1 2">
    <name type="scientific">candidate division WOR_3 bacterium SM23_60</name>
    <dbReference type="NCBI Taxonomy" id="1703780"/>
    <lineage>
        <taxon>Bacteria</taxon>
        <taxon>Bacteria division WOR-3</taxon>
    </lineage>
</organism>